<accession>A0A5B7SQ10</accession>
<dbReference type="EMBL" id="CP040710">
    <property type="protein sequence ID" value="QCX00775.1"/>
    <property type="molecule type" value="Genomic_DNA"/>
</dbReference>
<sequence length="140" mass="16037">MKSKKLEDIIKKYLAAESTLAEERTLFEHEENTPELEKWSTYVKHNKEVAPAHLRSTIAAAIQTRKRRKQRIFIGISGVAATIAIIMAVLMYPTKTTMGYEEKQALLNEAFTMFPEEQQIAGNKNIVYEDELVIVYTSNE</sequence>
<dbReference type="AlphaFoldDB" id="A0A5B7SQ10"/>
<protein>
    <submittedName>
        <fullName evidence="2">Uncharacterized protein</fullName>
    </submittedName>
</protein>
<gene>
    <name evidence="2" type="ORF">FGM00_11895</name>
</gene>
<evidence type="ECO:0000313" key="3">
    <source>
        <dbReference type="Proteomes" id="UP000310017"/>
    </source>
</evidence>
<dbReference type="Proteomes" id="UP000310017">
    <property type="component" value="Chromosome"/>
</dbReference>
<organism evidence="2 3">
    <name type="scientific">Aggregatimonas sangjinii</name>
    <dbReference type="NCBI Taxonomy" id="2583587"/>
    <lineage>
        <taxon>Bacteria</taxon>
        <taxon>Pseudomonadati</taxon>
        <taxon>Bacteroidota</taxon>
        <taxon>Flavobacteriia</taxon>
        <taxon>Flavobacteriales</taxon>
        <taxon>Flavobacteriaceae</taxon>
        <taxon>Aggregatimonas</taxon>
    </lineage>
</organism>
<reference evidence="2 3" key="1">
    <citation type="submission" date="2019-05" db="EMBL/GenBank/DDBJ databases">
        <title>Genome sequencing of F202Z8.</title>
        <authorList>
            <person name="Kwon Y.M."/>
        </authorList>
    </citation>
    <scope>NUCLEOTIDE SEQUENCE [LARGE SCALE GENOMIC DNA]</scope>
    <source>
        <strain evidence="2 3">F202Z8</strain>
    </source>
</reference>
<feature type="transmembrane region" description="Helical" evidence="1">
    <location>
        <begin position="72"/>
        <end position="92"/>
    </location>
</feature>
<keyword evidence="1" id="KW-0812">Transmembrane</keyword>
<keyword evidence="3" id="KW-1185">Reference proteome</keyword>
<evidence type="ECO:0000256" key="1">
    <source>
        <dbReference type="SAM" id="Phobius"/>
    </source>
</evidence>
<dbReference type="RefSeq" id="WP_138853119.1">
    <property type="nucleotide sequence ID" value="NZ_CP040710.1"/>
</dbReference>
<proteinExistence type="predicted"/>
<name>A0A5B7SQ10_9FLAO</name>
<evidence type="ECO:0000313" key="2">
    <source>
        <dbReference type="EMBL" id="QCX00775.1"/>
    </source>
</evidence>
<keyword evidence="1" id="KW-0472">Membrane</keyword>
<keyword evidence="1" id="KW-1133">Transmembrane helix</keyword>
<dbReference type="OrthoDB" id="1201528at2"/>
<dbReference type="KEGG" id="asag:FGM00_11895"/>